<dbReference type="PANTHER" id="PTHR28012">
    <property type="entry name" value="NUCLEAR FUSION PROTEIN KAR5"/>
    <property type="match status" value="1"/>
</dbReference>
<dbReference type="InterPro" id="IPR007292">
    <property type="entry name" value="Nuclear_fusion_Kar5"/>
</dbReference>
<evidence type="ECO:0000256" key="6">
    <source>
        <dbReference type="ARBA" id="ARBA00022692"/>
    </source>
</evidence>
<keyword evidence="14" id="KW-1185">Reference proteome</keyword>
<dbReference type="GO" id="GO:0031965">
    <property type="term" value="C:nuclear membrane"/>
    <property type="evidence" value="ECO:0007669"/>
    <property type="project" value="UniProtKB-SubCell"/>
</dbReference>
<evidence type="ECO:0000256" key="3">
    <source>
        <dbReference type="ARBA" id="ARBA00004586"/>
    </source>
</evidence>
<evidence type="ECO:0000256" key="2">
    <source>
        <dbReference type="ARBA" id="ARBA00004126"/>
    </source>
</evidence>
<evidence type="ECO:0000256" key="7">
    <source>
        <dbReference type="ARBA" id="ARBA00022729"/>
    </source>
</evidence>
<evidence type="ECO:0000256" key="12">
    <source>
        <dbReference type="ARBA" id="ARBA00023242"/>
    </source>
</evidence>
<comment type="caution">
    <text evidence="13">The sequence shown here is derived from an EMBL/GenBank/DDBJ whole genome shotgun (WGS) entry which is preliminary data.</text>
</comment>
<dbReference type="PANTHER" id="PTHR28012:SF1">
    <property type="entry name" value="NUCLEAR FUSION PROTEIN KAR5"/>
    <property type="match status" value="1"/>
</dbReference>
<keyword evidence="6" id="KW-0812">Transmembrane</keyword>
<protein>
    <submittedName>
        <fullName evidence="13">Uncharacterized protein</fullName>
    </submittedName>
</protein>
<evidence type="ECO:0000256" key="1">
    <source>
        <dbReference type="ARBA" id="ARBA00003389"/>
    </source>
</evidence>
<evidence type="ECO:0000256" key="4">
    <source>
        <dbReference type="ARBA" id="ARBA00010473"/>
    </source>
</evidence>
<evidence type="ECO:0000256" key="10">
    <source>
        <dbReference type="ARBA" id="ARBA00023136"/>
    </source>
</evidence>
<evidence type="ECO:0000256" key="8">
    <source>
        <dbReference type="ARBA" id="ARBA00022824"/>
    </source>
</evidence>
<dbReference type="GO" id="GO:0000742">
    <property type="term" value="P:karyogamy involved in conjugation with cellular fusion"/>
    <property type="evidence" value="ECO:0007669"/>
    <property type="project" value="InterPro"/>
</dbReference>
<comment type="function">
    <text evidence="1">Required for nuclear membrane fusion during karyogamy.</text>
</comment>
<dbReference type="GO" id="GO:0005789">
    <property type="term" value="C:endoplasmic reticulum membrane"/>
    <property type="evidence" value="ECO:0007669"/>
    <property type="project" value="UniProtKB-SubCell"/>
</dbReference>
<evidence type="ECO:0000313" key="13">
    <source>
        <dbReference type="EMBL" id="KAJ3126245.1"/>
    </source>
</evidence>
<keyword evidence="11" id="KW-0325">Glycoprotein</keyword>
<dbReference type="EMBL" id="JADGJH010000568">
    <property type="protein sequence ID" value="KAJ3126245.1"/>
    <property type="molecule type" value="Genomic_DNA"/>
</dbReference>
<sequence>MQDALQIQQYLAKWKVEQSNSDCFIAATIALQSQSSSIPTTISCSFGTESEDIKLQEYVVQLTKCELRAAGVPIPRECQPSIWSNRKDELVRCTQAFSRVPQLWTSYSTSLKHAQVICYSLKSDADKSQIVAFYETLSEVQLANYHLFLEHSENFDTFKTEQEEIFADISRSQLDMLGRADESTMLAKTIKERMDDLLRFLENEQVVLSQELINVHDSTTIFKDSFQNNLNAALAVITKKAS</sequence>
<comment type="subcellular location">
    <subcellularLocation>
        <location evidence="3">Endoplasmic reticulum membrane</location>
    </subcellularLocation>
    <subcellularLocation>
        <location evidence="2">Nucleus membrane</location>
    </subcellularLocation>
</comment>
<evidence type="ECO:0000313" key="14">
    <source>
        <dbReference type="Proteomes" id="UP001211907"/>
    </source>
</evidence>
<keyword evidence="10" id="KW-0472">Membrane</keyword>
<evidence type="ECO:0000256" key="9">
    <source>
        <dbReference type="ARBA" id="ARBA00022989"/>
    </source>
</evidence>
<keyword evidence="9" id="KW-1133">Transmembrane helix</keyword>
<keyword evidence="8" id="KW-0256">Endoplasmic reticulum</keyword>
<dbReference type="AlphaFoldDB" id="A0AAD5T2F3"/>
<keyword evidence="12" id="KW-0539">Nucleus</keyword>
<keyword evidence="7" id="KW-0732">Signal</keyword>
<dbReference type="Proteomes" id="UP001211907">
    <property type="component" value="Unassembled WGS sequence"/>
</dbReference>
<keyword evidence="5" id="KW-0415">Karyogamy</keyword>
<evidence type="ECO:0000256" key="11">
    <source>
        <dbReference type="ARBA" id="ARBA00023180"/>
    </source>
</evidence>
<name>A0AAD5T2F3_9FUNG</name>
<gene>
    <name evidence="13" type="ORF">HK100_010353</name>
</gene>
<dbReference type="GO" id="GO:0048288">
    <property type="term" value="P:nuclear membrane fusion involved in karyogamy"/>
    <property type="evidence" value="ECO:0007669"/>
    <property type="project" value="InterPro"/>
</dbReference>
<accession>A0AAD5T2F3</accession>
<reference evidence="13" key="1">
    <citation type="submission" date="2020-05" db="EMBL/GenBank/DDBJ databases">
        <title>Phylogenomic resolution of chytrid fungi.</title>
        <authorList>
            <person name="Stajich J.E."/>
            <person name="Amses K."/>
            <person name="Simmons R."/>
            <person name="Seto K."/>
            <person name="Myers J."/>
            <person name="Bonds A."/>
            <person name="Quandt C.A."/>
            <person name="Barry K."/>
            <person name="Liu P."/>
            <person name="Grigoriev I."/>
            <person name="Longcore J.E."/>
            <person name="James T.Y."/>
        </authorList>
    </citation>
    <scope>NUCLEOTIDE SEQUENCE</scope>
    <source>
        <strain evidence="13">JEL0513</strain>
    </source>
</reference>
<proteinExistence type="inferred from homology"/>
<evidence type="ECO:0000256" key="5">
    <source>
        <dbReference type="ARBA" id="ARBA00022459"/>
    </source>
</evidence>
<comment type="similarity">
    <text evidence="4">Belongs to the KAR5 family.</text>
</comment>
<organism evidence="13 14">
    <name type="scientific">Physocladia obscura</name>
    <dbReference type="NCBI Taxonomy" id="109957"/>
    <lineage>
        <taxon>Eukaryota</taxon>
        <taxon>Fungi</taxon>
        <taxon>Fungi incertae sedis</taxon>
        <taxon>Chytridiomycota</taxon>
        <taxon>Chytridiomycota incertae sedis</taxon>
        <taxon>Chytridiomycetes</taxon>
        <taxon>Chytridiales</taxon>
        <taxon>Chytriomycetaceae</taxon>
        <taxon>Physocladia</taxon>
    </lineage>
</organism>